<proteinExistence type="inferred from homology"/>
<reference evidence="10 11" key="1">
    <citation type="journal article" date="2004" name="Nature">
        <title>Genome sequence of the ultrasmall unicellular red alga Cyanidioschyzon merolae 10D.</title>
        <authorList>
            <person name="Matsuzaki M."/>
            <person name="Misumi O."/>
            <person name="Shin-i T."/>
            <person name="Maruyama S."/>
            <person name="Takahara M."/>
            <person name="Miyagishima S."/>
            <person name="Mori T."/>
            <person name="Nishida K."/>
            <person name="Yagisawa F."/>
            <person name="Nishida K."/>
            <person name="Yoshida Y."/>
            <person name="Nishimura Y."/>
            <person name="Nakao S."/>
            <person name="Kobayashi T."/>
            <person name="Momoyama Y."/>
            <person name="Higashiyama T."/>
            <person name="Minoda A."/>
            <person name="Sano M."/>
            <person name="Nomoto H."/>
            <person name="Oishi K."/>
            <person name="Hayashi H."/>
            <person name="Ohta F."/>
            <person name="Nishizaka S."/>
            <person name="Haga S."/>
            <person name="Miura S."/>
            <person name="Morishita T."/>
            <person name="Kabeya Y."/>
            <person name="Terasawa K."/>
            <person name="Suzuki Y."/>
            <person name="Ishii Y."/>
            <person name="Asakawa S."/>
            <person name="Takano H."/>
            <person name="Ohta N."/>
            <person name="Kuroiwa H."/>
            <person name="Tanaka K."/>
            <person name="Shimizu N."/>
            <person name="Sugano S."/>
            <person name="Sato N."/>
            <person name="Nozaki H."/>
            <person name="Ogasawara N."/>
            <person name="Kohara Y."/>
            <person name="Kuroiwa T."/>
        </authorList>
    </citation>
    <scope>NUCLEOTIDE SEQUENCE [LARGE SCALE GENOMIC DNA]</scope>
    <source>
        <strain evidence="10 11">10D</strain>
    </source>
</reference>
<reference evidence="10 11" key="2">
    <citation type="journal article" date="2007" name="BMC Biol.">
        <title>A 100%-complete sequence reveals unusually simple genomic features in the hot-spring red alga Cyanidioschyzon merolae.</title>
        <authorList>
            <person name="Nozaki H."/>
            <person name="Takano H."/>
            <person name="Misumi O."/>
            <person name="Terasawa K."/>
            <person name="Matsuzaki M."/>
            <person name="Maruyama S."/>
            <person name="Nishida K."/>
            <person name="Yagisawa F."/>
            <person name="Yoshida Y."/>
            <person name="Fujiwara T."/>
            <person name="Takio S."/>
            <person name="Tamura K."/>
            <person name="Chung S.J."/>
            <person name="Nakamura S."/>
            <person name="Kuroiwa H."/>
            <person name="Tanaka K."/>
            <person name="Sato N."/>
            <person name="Kuroiwa T."/>
        </authorList>
    </citation>
    <scope>NUCLEOTIDE SEQUENCE [LARGE SCALE GENOMIC DNA]</scope>
    <source>
        <strain evidence="10 11">10D</strain>
    </source>
</reference>
<dbReference type="RefSeq" id="XP_005537383.1">
    <property type="nucleotide sequence ID" value="XM_005537326.1"/>
</dbReference>
<dbReference type="Proteomes" id="UP000007014">
    <property type="component" value="Chromosome 14"/>
</dbReference>
<feature type="compositionally biased region" description="Low complexity" evidence="8">
    <location>
        <begin position="252"/>
        <end position="272"/>
    </location>
</feature>
<comment type="subcellular location">
    <subcellularLocation>
        <location evidence="1">Mitochondrion inner membrane</location>
    </subcellularLocation>
</comment>
<evidence type="ECO:0000256" key="1">
    <source>
        <dbReference type="ARBA" id="ARBA00004273"/>
    </source>
</evidence>
<dbReference type="Pfam" id="PF09731">
    <property type="entry name" value="Mitofilin"/>
    <property type="match status" value="1"/>
</dbReference>
<dbReference type="EMBL" id="AP006496">
    <property type="protein sequence ID" value="BAM81347.1"/>
    <property type="molecule type" value="Genomic_DNA"/>
</dbReference>
<keyword evidence="3 9" id="KW-0812">Transmembrane</keyword>
<dbReference type="AlphaFoldDB" id="M1VEM2"/>
<dbReference type="GO" id="GO:0042407">
    <property type="term" value="P:cristae formation"/>
    <property type="evidence" value="ECO:0007669"/>
    <property type="project" value="TreeGrafter"/>
</dbReference>
<dbReference type="HOGENOM" id="CLU_412444_0_0_1"/>
<feature type="compositionally biased region" description="Low complexity" evidence="8">
    <location>
        <begin position="38"/>
        <end position="62"/>
    </location>
</feature>
<evidence type="ECO:0000256" key="8">
    <source>
        <dbReference type="SAM" id="MobiDB-lite"/>
    </source>
</evidence>
<evidence type="ECO:0000256" key="4">
    <source>
        <dbReference type="ARBA" id="ARBA00022792"/>
    </source>
</evidence>
<dbReference type="InterPro" id="IPR019133">
    <property type="entry name" value="MIC60"/>
</dbReference>
<evidence type="ECO:0000256" key="9">
    <source>
        <dbReference type="SAM" id="Phobius"/>
    </source>
</evidence>
<dbReference type="GO" id="GO:0061617">
    <property type="term" value="C:MICOS complex"/>
    <property type="evidence" value="ECO:0007669"/>
    <property type="project" value="TreeGrafter"/>
</dbReference>
<evidence type="ECO:0000313" key="11">
    <source>
        <dbReference type="Proteomes" id="UP000007014"/>
    </source>
</evidence>
<dbReference type="OrthoDB" id="10261039at2759"/>
<organism evidence="10 11">
    <name type="scientific">Cyanidioschyzon merolae (strain NIES-3377 / 10D)</name>
    <name type="common">Unicellular red alga</name>
    <dbReference type="NCBI Taxonomy" id="280699"/>
    <lineage>
        <taxon>Eukaryota</taxon>
        <taxon>Rhodophyta</taxon>
        <taxon>Bangiophyceae</taxon>
        <taxon>Cyanidiales</taxon>
        <taxon>Cyanidiaceae</taxon>
        <taxon>Cyanidioschyzon</taxon>
    </lineage>
</organism>
<evidence type="ECO:0000256" key="5">
    <source>
        <dbReference type="ARBA" id="ARBA00022989"/>
    </source>
</evidence>
<feature type="compositionally biased region" description="Low complexity" evidence="8">
    <location>
        <begin position="200"/>
        <end position="237"/>
    </location>
</feature>
<dbReference type="PANTHER" id="PTHR15415:SF7">
    <property type="entry name" value="MICOS COMPLEX SUBUNIT MIC60"/>
    <property type="match status" value="1"/>
</dbReference>
<keyword evidence="11" id="KW-1185">Reference proteome</keyword>
<keyword evidence="7 9" id="KW-0472">Membrane</keyword>
<keyword evidence="6" id="KW-0496">Mitochondrion</keyword>
<accession>M1VEM2</accession>
<feature type="region of interest" description="Disordered" evidence="8">
    <location>
        <begin position="38"/>
        <end position="65"/>
    </location>
</feature>
<sequence length="666" mass="73936">MNQARLMNLIRSVKTHVCAGSLQKSVYRGLLRRQWLRRSSSAASEQPPASTTASTATPSRSTVKPTTRNHRLSLWYVALVVPSLTLGGVLVALDLNDAFRARAERLLPGTTRWLSQLTGKPYGQSSEKDRIHKATVQRSRLLHAAATQLDNELRLEEAPPTDKSFIGHESTDSIRADAETAATQIASHEKDMLNISASAGFEEAQSSESAELQGAADEGSATSSAHASTTQQMTAAESSEHEEASPVSTKQASALTSTSTTLSASTEAEATAQHAPDTSELSASREHILPTAVEMQALVEQLSVLVLAEALRVRELVKPLESQSKSGLLGGRGANPVEQRRQLALMLMKEETALQQDLERALRRLEKHLRQALEPQILAQLRPQFEKAWSDHEALLRQQMQDELDTQRLALQREQVDRLLELQMLMERVEARALRDRLYKQYAHWAQRTALLWQALAVRLTRGEPFFAELSAMQQAWRSLATSKENPESSLDTWQQSAALVECVLSGLAPAIAMQGIPPASALQERFLNHVFPESRVAALMPANRGVWGYWLARIAAWLKTNRLEENLDQVSVIQILDAEDARAEEQTKPGTGLALTMEQRLLWARRCVERGDLRHALQHLQQIPADSLVSRICKDWMTQVERYLVTEQAVRIIRAESTSVTAALC</sequence>
<evidence type="ECO:0000256" key="6">
    <source>
        <dbReference type="ARBA" id="ARBA00023128"/>
    </source>
</evidence>
<keyword evidence="4" id="KW-0999">Mitochondrion inner membrane</keyword>
<comment type="similarity">
    <text evidence="2">Belongs to the MICOS complex subunit Mic60 family.</text>
</comment>
<evidence type="ECO:0000313" key="10">
    <source>
        <dbReference type="EMBL" id="BAM81347.1"/>
    </source>
</evidence>
<dbReference type="Gramene" id="CMN265CT">
    <property type="protein sequence ID" value="CMN265CT"/>
    <property type="gene ID" value="CMN265C"/>
</dbReference>
<protein>
    <submittedName>
        <fullName evidence="10">Uncharacterized protein</fullName>
    </submittedName>
</protein>
<name>M1VEM2_CYAM1</name>
<dbReference type="KEGG" id="cme:CYME_CMN265C"/>
<keyword evidence="5 9" id="KW-1133">Transmembrane helix</keyword>
<gene>
    <name evidence="10" type="ORF">CYME_CMN265C</name>
</gene>
<evidence type="ECO:0000256" key="3">
    <source>
        <dbReference type="ARBA" id="ARBA00022692"/>
    </source>
</evidence>
<evidence type="ECO:0000256" key="2">
    <source>
        <dbReference type="ARBA" id="ARBA00010877"/>
    </source>
</evidence>
<dbReference type="GeneID" id="16995202"/>
<dbReference type="PANTHER" id="PTHR15415">
    <property type="entry name" value="MITOFILIN"/>
    <property type="match status" value="1"/>
</dbReference>
<dbReference type="OMA" id="IRCAWEL"/>
<feature type="region of interest" description="Disordered" evidence="8">
    <location>
        <begin position="200"/>
        <end position="283"/>
    </location>
</feature>
<feature type="transmembrane region" description="Helical" evidence="9">
    <location>
        <begin position="74"/>
        <end position="93"/>
    </location>
</feature>
<evidence type="ECO:0000256" key="7">
    <source>
        <dbReference type="ARBA" id="ARBA00023136"/>
    </source>
</evidence>